<feature type="region of interest" description="Disordered" evidence="1">
    <location>
        <begin position="259"/>
        <end position="357"/>
    </location>
</feature>
<gene>
    <name evidence="2" type="ORF">BOTBODRAFT_176329</name>
</gene>
<dbReference type="InParanoid" id="A0A067MAP7"/>
<feature type="region of interest" description="Disordered" evidence="1">
    <location>
        <begin position="149"/>
        <end position="189"/>
    </location>
</feature>
<sequence>MAKRKRTRRPSSPSSAPAPPHPSLFIQAYESALVKGQPGLAQAVERRDQSRERGGLIKWQAEDTNDGDDVLVDRFDARLLLTSFSDLSISNSRRSSVEVRQPSPVGWDDLPSDSEKIFHLSPSEAEDYLAQKQRDLLNRNREDRLRALRAEDEAEEDEHVSDEDDNATEGEDKAEVWGNSDEEASPTQAQKELMNRTVTHILSSPNPAQLEMRILANHGHDPRFAFLRGRWKRAWERMKKPPEVQKPVSLGLLGLAGYEDSDEEDENEESAVQPHDSRKVQDTESEAQVVAVVQNGPERNASNVEAPEEIDEDEDEEEREKRLKRKRAEEWARNWKLSQAQISASGSGSRNSKARLY</sequence>
<reference evidence="3" key="1">
    <citation type="journal article" date="2014" name="Proc. Natl. Acad. Sci. U.S.A.">
        <title>Extensive sampling of basidiomycete genomes demonstrates inadequacy of the white-rot/brown-rot paradigm for wood decay fungi.</title>
        <authorList>
            <person name="Riley R."/>
            <person name="Salamov A.A."/>
            <person name="Brown D.W."/>
            <person name="Nagy L.G."/>
            <person name="Floudas D."/>
            <person name="Held B.W."/>
            <person name="Levasseur A."/>
            <person name="Lombard V."/>
            <person name="Morin E."/>
            <person name="Otillar R."/>
            <person name="Lindquist E.A."/>
            <person name="Sun H."/>
            <person name="LaButti K.M."/>
            <person name="Schmutz J."/>
            <person name="Jabbour D."/>
            <person name="Luo H."/>
            <person name="Baker S.E."/>
            <person name="Pisabarro A.G."/>
            <person name="Walton J.D."/>
            <person name="Blanchette R.A."/>
            <person name="Henrissat B."/>
            <person name="Martin F."/>
            <person name="Cullen D."/>
            <person name="Hibbett D.S."/>
            <person name="Grigoriev I.V."/>
        </authorList>
    </citation>
    <scope>NUCLEOTIDE SEQUENCE [LARGE SCALE GENOMIC DNA]</scope>
    <source>
        <strain evidence="3">FD-172 SS1</strain>
    </source>
</reference>
<keyword evidence="3" id="KW-1185">Reference proteome</keyword>
<feature type="region of interest" description="Disordered" evidence="1">
    <location>
        <begin position="91"/>
        <end position="112"/>
    </location>
</feature>
<feature type="compositionally biased region" description="Acidic residues" evidence="1">
    <location>
        <begin position="306"/>
        <end position="318"/>
    </location>
</feature>
<feature type="region of interest" description="Disordered" evidence="1">
    <location>
        <begin position="1"/>
        <end position="23"/>
    </location>
</feature>
<evidence type="ECO:0000313" key="3">
    <source>
        <dbReference type="Proteomes" id="UP000027195"/>
    </source>
</evidence>
<accession>A0A067MAP7</accession>
<dbReference type="Proteomes" id="UP000027195">
    <property type="component" value="Unassembled WGS sequence"/>
</dbReference>
<protein>
    <recommendedName>
        <fullName evidence="4">SURP motif domain-containing protein</fullName>
    </recommendedName>
</protein>
<evidence type="ECO:0000256" key="1">
    <source>
        <dbReference type="SAM" id="MobiDB-lite"/>
    </source>
</evidence>
<proteinExistence type="predicted"/>
<name>A0A067MAP7_BOTB1</name>
<organism evidence="2 3">
    <name type="scientific">Botryobasidium botryosum (strain FD-172 SS1)</name>
    <dbReference type="NCBI Taxonomy" id="930990"/>
    <lineage>
        <taxon>Eukaryota</taxon>
        <taxon>Fungi</taxon>
        <taxon>Dikarya</taxon>
        <taxon>Basidiomycota</taxon>
        <taxon>Agaricomycotina</taxon>
        <taxon>Agaricomycetes</taxon>
        <taxon>Cantharellales</taxon>
        <taxon>Botryobasidiaceae</taxon>
        <taxon>Botryobasidium</taxon>
    </lineage>
</organism>
<feature type="compositionally biased region" description="Acidic residues" evidence="1">
    <location>
        <begin position="152"/>
        <end position="169"/>
    </location>
</feature>
<feature type="compositionally biased region" description="Low complexity" evidence="1">
    <location>
        <begin position="338"/>
        <end position="349"/>
    </location>
</feature>
<dbReference type="HOGENOM" id="CLU_055486_0_0_1"/>
<dbReference type="STRING" id="930990.A0A067MAP7"/>
<evidence type="ECO:0000313" key="2">
    <source>
        <dbReference type="EMBL" id="KDQ12654.1"/>
    </source>
</evidence>
<dbReference type="AlphaFoldDB" id="A0A067MAP7"/>
<evidence type="ECO:0008006" key="4">
    <source>
        <dbReference type="Google" id="ProtNLM"/>
    </source>
</evidence>
<dbReference type="EMBL" id="KL198049">
    <property type="protein sequence ID" value="KDQ12654.1"/>
    <property type="molecule type" value="Genomic_DNA"/>
</dbReference>
<feature type="compositionally biased region" description="Acidic residues" evidence="1">
    <location>
        <begin position="259"/>
        <end position="269"/>
    </location>
</feature>
<dbReference type="OrthoDB" id="2552978at2759"/>